<dbReference type="NCBIfam" id="TIGR01733">
    <property type="entry name" value="AA-adenyl-dom"/>
    <property type="match status" value="1"/>
</dbReference>
<dbReference type="PANTHER" id="PTHR45527">
    <property type="entry name" value="NONRIBOSOMAL PEPTIDE SYNTHETASE"/>
    <property type="match status" value="1"/>
</dbReference>
<gene>
    <name evidence="3" type="ORF">FHR34_000547</name>
</gene>
<dbReference type="GO" id="GO:0031177">
    <property type="term" value="F:phosphopantetheine binding"/>
    <property type="evidence" value="ECO:0007669"/>
    <property type="project" value="TreeGrafter"/>
</dbReference>
<dbReference type="Proteomes" id="UP000540506">
    <property type="component" value="Unassembled WGS sequence"/>
</dbReference>
<dbReference type="PANTHER" id="PTHR45527:SF1">
    <property type="entry name" value="FATTY ACID SYNTHASE"/>
    <property type="match status" value="1"/>
</dbReference>
<accession>A0A7W7VTE3</accession>
<dbReference type="InterPro" id="IPR010071">
    <property type="entry name" value="AA_adenyl_dom"/>
</dbReference>
<dbReference type="FunFam" id="3.40.50.12780:FF:000012">
    <property type="entry name" value="Non-ribosomal peptide synthetase"/>
    <property type="match status" value="1"/>
</dbReference>
<dbReference type="GO" id="GO:0044550">
    <property type="term" value="P:secondary metabolite biosynthetic process"/>
    <property type="evidence" value="ECO:0007669"/>
    <property type="project" value="TreeGrafter"/>
</dbReference>
<dbReference type="GO" id="GO:0005829">
    <property type="term" value="C:cytosol"/>
    <property type="evidence" value="ECO:0007669"/>
    <property type="project" value="TreeGrafter"/>
</dbReference>
<sequence>MRSGKNTVQSELCLHQIFAQQVALRPHAPAVSDTTETLTYRQLDERAARLAAVIMREVAGPGARVGLHLTRGNAVVVAILATLKAGCAYVPLDPSYPAERVQYMADDASVDLVLTDADGAADAPAAKRVVTIDPGLWADDAPQADEVEVSPQAPAYVIYTSGSSGTPKGVEVSHANVTALLTACDRVVETDSSDVWTLFHSYCFDFSVWELWGALAHGAKLVVVPAQAARSPEAMLDLLAAEQVTVLNQVPSVFRHLSRAATAPGTTAGAKAAQALRYVIFGGEVVDVDAVREWRQVLGTNTEFVNMYGITETTVFSTGRQLLPAEIDVPIGSPAPAGSADPALNIGLPLDGFELAVLTPEGEPAKPGEIGEIHLAGLQLAIGYLNRPELTAERYPVLALPGQEPRRYYRSGDLAVVRADGAFEYAGRADDQVKVNGYRIETGEVETALRATPGVGDLVVVPTTSRVGEKMLVAFYTAPGGGAPDPALADRLTGHARAALPAFMVPGRFVHVPELPLSPSGKTDKRALAAQLR</sequence>
<organism evidence="3 4">
    <name type="scientific">Kitasatospora kifunensis</name>
    <name type="common">Streptomyces kifunensis</name>
    <dbReference type="NCBI Taxonomy" id="58351"/>
    <lineage>
        <taxon>Bacteria</taxon>
        <taxon>Bacillati</taxon>
        <taxon>Actinomycetota</taxon>
        <taxon>Actinomycetes</taxon>
        <taxon>Kitasatosporales</taxon>
        <taxon>Streptomycetaceae</taxon>
        <taxon>Kitasatospora</taxon>
    </lineage>
</organism>
<evidence type="ECO:0000259" key="1">
    <source>
        <dbReference type="Pfam" id="PF00501"/>
    </source>
</evidence>
<dbReference type="Gene3D" id="3.30.300.30">
    <property type="match status" value="1"/>
</dbReference>
<dbReference type="InterPro" id="IPR042099">
    <property type="entry name" value="ANL_N_sf"/>
</dbReference>
<dbReference type="EMBL" id="JACHJV010000001">
    <property type="protein sequence ID" value="MBB4921554.1"/>
    <property type="molecule type" value="Genomic_DNA"/>
</dbReference>
<dbReference type="Gene3D" id="3.40.50.12780">
    <property type="entry name" value="N-terminal domain of ligase-like"/>
    <property type="match status" value="1"/>
</dbReference>
<feature type="domain" description="AMP-binding enzyme C-terminal" evidence="2">
    <location>
        <begin position="444"/>
        <end position="522"/>
    </location>
</feature>
<dbReference type="InterPro" id="IPR025110">
    <property type="entry name" value="AMP-bd_C"/>
</dbReference>
<protein>
    <submittedName>
        <fullName evidence="3">Amino acid adenylation domain-containing protein</fullName>
    </submittedName>
</protein>
<evidence type="ECO:0000259" key="2">
    <source>
        <dbReference type="Pfam" id="PF13193"/>
    </source>
</evidence>
<dbReference type="RefSeq" id="WP_184933865.1">
    <property type="nucleotide sequence ID" value="NZ_JACHJV010000001.1"/>
</dbReference>
<dbReference type="InterPro" id="IPR045851">
    <property type="entry name" value="AMP-bd_C_sf"/>
</dbReference>
<dbReference type="FunFam" id="3.40.50.980:FF:000002">
    <property type="entry name" value="Enterobactin synthetase component F"/>
    <property type="match status" value="1"/>
</dbReference>
<keyword evidence="4" id="KW-1185">Reference proteome</keyword>
<dbReference type="GO" id="GO:0043041">
    <property type="term" value="P:amino acid activation for nonribosomal peptide biosynthetic process"/>
    <property type="evidence" value="ECO:0007669"/>
    <property type="project" value="TreeGrafter"/>
</dbReference>
<evidence type="ECO:0000313" key="4">
    <source>
        <dbReference type="Proteomes" id="UP000540506"/>
    </source>
</evidence>
<reference evidence="3 4" key="1">
    <citation type="submission" date="2020-08" db="EMBL/GenBank/DDBJ databases">
        <title>Sequencing the genomes of 1000 actinobacteria strains.</title>
        <authorList>
            <person name="Klenk H.-P."/>
        </authorList>
    </citation>
    <scope>NUCLEOTIDE SEQUENCE [LARGE SCALE GENOMIC DNA]</scope>
    <source>
        <strain evidence="3 4">DSM 41654</strain>
    </source>
</reference>
<dbReference type="InterPro" id="IPR000873">
    <property type="entry name" value="AMP-dep_synth/lig_dom"/>
</dbReference>
<dbReference type="InterPro" id="IPR020845">
    <property type="entry name" value="AMP-binding_CS"/>
</dbReference>
<dbReference type="AlphaFoldDB" id="A0A7W7VTE3"/>
<comment type="caution">
    <text evidence="3">The sequence shown here is derived from an EMBL/GenBank/DDBJ whole genome shotgun (WGS) entry which is preliminary data.</text>
</comment>
<evidence type="ECO:0000313" key="3">
    <source>
        <dbReference type="EMBL" id="MBB4921554.1"/>
    </source>
</evidence>
<feature type="domain" description="AMP-dependent synthetase/ligase" evidence="1">
    <location>
        <begin position="18"/>
        <end position="385"/>
    </location>
</feature>
<dbReference type="SUPFAM" id="SSF56801">
    <property type="entry name" value="Acetyl-CoA synthetase-like"/>
    <property type="match status" value="1"/>
</dbReference>
<dbReference type="PROSITE" id="PS00455">
    <property type="entry name" value="AMP_BINDING"/>
    <property type="match status" value="1"/>
</dbReference>
<proteinExistence type="predicted"/>
<name>A0A7W7VTE3_KITKI</name>
<dbReference type="Pfam" id="PF00501">
    <property type="entry name" value="AMP-binding"/>
    <property type="match status" value="1"/>
</dbReference>
<dbReference type="Pfam" id="PF13193">
    <property type="entry name" value="AMP-binding_C"/>
    <property type="match status" value="1"/>
</dbReference>